<feature type="transmembrane region" description="Helical" evidence="2">
    <location>
        <begin position="67"/>
        <end position="86"/>
    </location>
</feature>
<dbReference type="RefSeq" id="WP_122104965.1">
    <property type="nucleotide sequence ID" value="NZ_JBHSKV010000013.1"/>
</dbReference>
<dbReference type="PANTHER" id="PTHR23518">
    <property type="entry name" value="C-METHYLTRANSFERASE"/>
    <property type="match status" value="1"/>
</dbReference>
<gene>
    <name evidence="4" type="ORF">ACFPJA_09570</name>
</gene>
<feature type="transmembrane region" description="Helical" evidence="2">
    <location>
        <begin position="399"/>
        <end position="418"/>
    </location>
</feature>
<feature type="transmembrane region" description="Helical" evidence="2">
    <location>
        <begin position="7"/>
        <end position="28"/>
    </location>
</feature>
<dbReference type="Proteomes" id="UP001596145">
    <property type="component" value="Unassembled WGS sequence"/>
</dbReference>
<feature type="region of interest" description="Disordered" evidence="1">
    <location>
        <begin position="426"/>
        <end position="458"/>
    </location>
</feature>
<sequence length="458" mass="46586">MSKSWLYAWGLASVAFGGASLVVPLYVVELGGSAATLGTLAAVAAAVGVPGALVFGRLADRTGRRRVFVLGALALLVVSLAPLPLLESIPAVIVANGAVWFAFAAATPVVTLLAVAGAPENEWSARIGELNEYGGIGWALGLLLGTVWTGAAARLGGTSGIGSLLLALAALAGVGLLASVRWLPADAESTEVSPRRLQRALRRANRFSVRAATFPFAVGRADFRRLHPGRLAERFTPTLALYFGAVTLFFTGFAAFFAPLPAYLTDVGVGSEGVFALYLVSSVASAVFFERVGEVSGRRDPMSIQVLGLSARGIAFPLVFVVGAALGVSALGYLGIAVVFGLIGLTWAVIAVTAGTLVTRLAPLSVRGEALGVYAALSALAGAIGSVIGGRIAATSYELGFAAAGALVLVGAALVHLLGRRVRRNAKPTANAADPTTGSPSATEGSSSETSRTPTDDS</sequence>
<dbReference type="EMBL" id="JBHSKV010000013">
    <property type="protein sequence ID" value="MFC5134958.1"/>
    <property type="molecule type" value="Genomic_DNA"/>
</dbReference>
<evidence type="ECO:0000256" key="1">
    <source>
        <dbReference type="SAM" id="MobiDB-lite"/>
    </source>
</evidence>
<proteinExistence type="predicted"/>
<keyword evidence="2" id="KW-0812">Transmembrane</keyword>
<dbReference type="AlphaFoldDB" id="A0ABD5QS56"/>
<keyword evidence="2" id="KW-1133">Transmembrane helix</keyword>
<reference evidence="4 5" key="1">
    <citation type="journal article" date="2019" name="Int. J. Syst. Evol. Microbiol.">
        <title>The Global Catalogue of Microorganisms (GCM) 10K type strain sequencing project: providing services to taxonomists for standard genome sequencing and annotation.</title>
        <authorList>
            <consortium name="The Broad Institute Genomics Platform"/>
            <consortium name="The Broad Institute Genome Sequencing Center for Infectious Disease"/>
            <person name="Wu L."/>
            <person name="Ma J."/>
        </authorList>
    </citation>
    <scope>NUCLEOTIDE SEQUENCE [LARGE SCALE GENOMIC DNA]</scope>
    <source>
        <strain evidence="4 5">CGMCC 1.16026</strain>
    </source>
</reference>
<dbReference type="InterPro" id="IPR011701">
    <property type="entry name" value="MFS"/>
</dbReference>
<feature type="transmembrane region" description="Helical" evidence="2">
    <location>
        <begin position="314"/>
        <end position="333"/>
    </location>
</feature>
<accession>A0ABD5QS56</accession>
<dbReference type="Gene3D" id="1.20.1250.20">
    <property type="entry name" value="MFS general substrate transporter like domains"/>
    <property type="match status" value="1"/>
</dbReference>
<feature type="transmembrane region" description="Helical" evidence="2">
    <location>
        <begin position="239"/>
        <end position="263"/>
    </location>
</feature>
<feature type="transmembrane region" description="Helical" evidence="2">
    <location>
        <begin position="275"/>
        <end position="293"/>
    </location>
</feature>
<feature type="transmembrane region" description="Helical" evidence="2">
    <location>
        <begin position="339"/>
        <end position="359"/>
    </location>
</feature>
<feature type="transmembrane region" description="Helical" evidence="2">
    <location>
        <begin position="98"/>
        <end position="118"/>
    </location>
</feature>
<dbReference type="InterPro" id="IPR036259">
    <property type="entry name" value="MFS_trans_sf"/>
</dbReference>
<evidence type="ECO:0000256" key="2">
    <source>
        <dbReference type="SAM" id="Phobius"/>
    </source>
</evidence>
<feature type="compositionally biased region" description="Polar residues" evidence="1">
    <location>
        <begin position="434"/>
        <end position="458"/>
    </location>
</feature>
<evidence type="ECO:0000313" key="4">
    <source>
        <dbReference type="EMBL" id="MFC5134958.1"/>
    </source>
</evidence>
<feature type="transmembrane region" description="Helical" evidence="2">
    <location>
        <begin position="160"/>
        <end position="180"/>
    </location>
</feature>
<dbReference type="InterPro" id="IPR020846">
    <property type="entry name" value="MFS_dom"/>
</dbReference>
<evidence type="ECO:0000313" key="5">
    <source>
        <dbReference type="Proteomes" id="UP001596145"/>
    </source>
</evidence>
<keyword evidence="5" id="KW-1185">Reference proteome</keyword>
<dbReference type="SUPFAM" id="SSF103473">
    <property type="entry name" value="MFS general substrate transporter"/>
    <property type="match status" value="1"/>
</dbReference>
<dbReference type="Pfam" id="PF07690">
    <property type="entry name" value="MFS_1"/>
    <property type="match status" value="1"/>
</dbReference>
<feature type="domain" description="Major facilitator superfamily (MFS) profile" evidence="3">
    <location>
        <begin position="1"/>
        <end position="423"/>
    </location>
</feature>
<dbReference type="PANTHER" id="PTHR23518:SF2">
    <property type="entry name" value="MAJOR FACILITATOR SUPERFAMILY TRANSPORTER"/>
    <property type="match status" value="1"/>
</dbReference>
<feature type="transmembrane region" description="Helical" evidence="2">
    <location>
        <begin position="130"/>
        <end position="148"/>
    </location>
</feature>
<keyword evidence="2" id="KW-0472">Membrane</keyword>
<evidence type="ECO:0000259" key="3">
    <source>
        <dbReference type="PROSITE" id="PS50850"/>
    </source>
</evidence>
<name>A0ABD5QS56_9EURY</name>
<feature type="transmembrane region" description="Helical" evidence="2">
    <location>
        <begin position="371"/>
        <end position="393"/>
    </location>
</feature>
<comment type="caution">
    <text evidence="4">The sequence shown here is derived from an EMBL/GenBank/DDBJ whole genome shotgun (WGS) entry which is preliminary data.</text>
</comment>
<organism evidence="4 5">
    <name type="scientific">Halorubrum glutamatedens</name>
    <dbReference type="NCBI Taxonomy" id="2707018"/>
    <lineage>
        <taxon>Archaea</taxon>
        <taxon>Methanobacteriati</taxon>
        <taxon>Methanobacteriota</taxon>
        <taxon>Stenosarchaea group</taxon>
        <taxon>Halobacteria</taxon>
        <taxon>Halobacteriales</taxon>
        <taxon>Haloferacaceae</taxon>
        <taxon>Halorubrum</taxon>
    </lineage>
</organism>
<feature type="transmembrane region" description="Helical" evidence="2">
    <location>
        <begin position="34"/>
        <end position="55"/>
    </location>
</feature>
<dbReference type="PROSITE" id="PS50850">
    <property type="entry name" value="MFS"/>
    <property type="match status" value="1"/>
</dbReference>
<protein>
    <submittedName>
        <fullName evidence="4">MFS transporter</fullName>
    </submittedName>
</protein>